<accession>A0AAV4TUE4</accession>
<gene>
    <name evidence="1" type="ORF">CEXT_76331</name>
</gene>
<reference evidence="1 2" key="1">
    <citation type="submission" date="2021-06" db="EMBL/GenBank/DDBJ databases">
        <title>Caerostris extrusa draft genome.</title>
        <authorList>
            <person name="Kono N."/>
            <person name="Arakawa K."/>
        </authorList>
    </citation>
    <scope>NUCLEOTIDE SEQUENCE [LARGE SCALE GENOMIC DNA]</scope>
</reference>
<sequence>MKNASFNLISALSHQSTYLRRPPNQLTFTIPSSSLNLRSHFLPAPVSPAFRRRTMIADRSRNVPDALMKVSSHSRGPG</sequence>
<organism evidence="1 2">
    <name type="scientific">Caerostris extrusa</name>
    <name type="common">Bark spider</name>
    <name type="synonym">Caerostris bankana</name>
    <dbReference type="NCBI Taxonomy" id="172846"/>
    <lineage>
        <taxon>Eukaryota</taxon>
        <taxon>Metazoa</taxon>
        <taxon>Ecdysozoa</taxon>
        <taxon>Arthropoda</taxon>
        <taxon>Chelicerata</taxon>
        <taxon>Arachnida</taxon>
        <taxon>Araneae</taxon>
        <taxon>Araneomorphae</taxon>
        <taxon>Entelegynae</taxon>
        <taxon>Araneoidea</taxon>
        <taxon>Araneidae</taxon>
        <taxon>Caerostris</taxon>
    </lineage>
</organism>
<comment type="caution">
    <text evidence="1">The sequence shown here is derived from an EMBL/GenBank/DDBJ whole genome shotgun (WGS) entry which is preliminary data.</text>
</comment>
<evidence type="ECO:0000313" key="2">
    <source>
        <dbReference type="Proteomes" id="UP001054945"/>
    </source>
</evidence>
<evidence type="ECO:0000313" key="1">
    <source>
        <dbReference type="EMBL" id="GIY48572.1"/>
    </source>
</evidence>
<dbReference type="AlphaFoldDB" id="A0AAV4TUE4"/>
<dbReference type="Proteomes" id="UP001054945">
    <property type="component" value="Unassembled WGS sequence"/>
</dbReference>
<protein>
    <submittedName>
        <fullName evidence="1">Uncharacterized protein</fullName>
    </submittedName>
</protein>
<proteinExistence type="predicted"/>
<dbReference type="EMBL" id="BPLR01011728">
    <property type="protein sequence ID" value="GIY48572.1"/>
    <property type="molecule type" value="Genomic_DNA"/>
</dbReference>
<name>A0AAV4TUE4_CAEEX</name>
<keyword evidence="2" id="KW-1185">Reference proteome</keyword>